<sequence length="46" mass="5076">MDTLRLAGAVESKPKTGQGEKPEHRVDGMGRRMLVGIKKDGLRWLG</sequence>
<reference evidence="2 3" key="1">
    <citation type="submission" date="2013-09" db="EMBL/GenBank/DDBJ databases">
        <title>Corchorus capsularis genome sequencing.</title>
        <authorList>
            <person name="Alam M."/>
            <person name="Haque M.S."/>
            <person name="Islam M.S."/>
            <person name="Emdad E.M."/>
            <person name="Islam M.M."/>
            <person name="Ahmed B."/>
            <person name="Halim A."/>
            <person name="Hossen Q.M.M."/>
            <person name="Hossain M.Z."/>
            <person name="Ahmed R."/>
            <person name="Khan M.M."/>
            <person name="Islam R."/>
            <person name="Rashid M.M."/>
            <person name="Khan S.A."/>
            <person name="Rahman M.S."/>
            <person name="Alam M."/>
        </authorList>
    </citation>
    <scope>NUCLEOTIDE SEQUENCE [LARGE SCALE GENOMIC DNA]</scope>
    <source>
        <strain evidence="3">cv. CVL-1</strain>
        <tissue evidence="2">Whole seedling</tissue>
    </source>
</reference>
<evidence type="ECO:0000313" key="2">
    <source>
        <dbReference type="EMBL" id="OMO89503.1"/>
    </source>
</evidence>
<gene>
    <name evidence="2" type="ORF">CCACVL1_07792</name>
</gene>
<dbReference type="Proteomes" id="UP000188268">
    <property type="component" value="Unassembled WGS sequence"/>
</dbReference>
<evidence type="ECO:0000256" key="1">
    <source>
        <dbReference type="SAM" id="MobiDB-lite"/>
    </source>
</evidence>
<dbReference type="AlphaFoldDB" id="A0A1R3J3U6"/>
<name>A0A1R3J3U6_COCAP</name>
<accession>A0A1R3J3U6</accession>
<protein>
    <submittedName>
        <fullName evidence="2">Uncharacterized protein</fullName>
    </submittedName>
</protein>
<feature type="region of interest" description="Disordered" evidence="1">
    <location>
        <begin position="1"/>
        <end position="25"/>
    </location>
</feature>
<proteinExistence type="predicted"/>
<feature type="compositionally biased region" description="Basic and acidic residues" evidence="1">
    <location>
        <begin position="12"/>
        <end position="25"/>
    </location>
</feature>
<evidence type="ECO:0000313" key="3">
    <source>
        <dbReference type="Proteomes" id="UP000188268"/>
    </source>
</evidence>
<comment type="caution">
    <text evidence="2">The sequence shown here is derived from an EMBL/GenBank/DDBJ whole genome shotgun (WGS) entry which is preliminary data.</text>
</comment>
<organism evidence="2 3">
    <name type="scientific">Corchorus capsularis</name>
    <name type="common">Jute</name>
    <dbReference type="NCBI Taxonomy" id="210143"/>
    <lineage>
        <taxon>Eukaryota</taxon>
        <taxon>Viridiplantae</taxon>
        <taxon>Streptophyta</taxon>
        <taxon>Embryophyta</taxon>
        <taxon>Tracheophyta</taxon>
        <taxon>Spermatophyta</taxon>
        <taxon>Magnoliopsida</taxon>
        <taxon>eudicotyledons</taxon>
        <taxon>Gunneridae</taxon>
        <taxon>Pentapetalae</taxon>
        <taxon>rosids</taxon>
        <taxon>malvids</taxon>
        <taxon>Malvales</taxon>
        <taxon>Malvaceae</taxon>
        <taxon>Grewioideae</taxon>
        <taxon>Apeibeae</taxon>
        <taxon>Corchorus</taxon>
    </lineage>
</organism>
<dbReference type="EMBL" id="AWWV01008676">
    <property type="protein sequence ID" value="OMO89503.1"/>
    <property type="molecule type" value="Genomic_DNA"/>
</dbReference>
<keyword evidence="3" id="KW-1185">Reference proteome</keyword>
<dbReference type="Gramene" id="OMO89503">
    <property type="protein sequence ID" value="OMO89503"/>
    <property type="gene ID" value="CCACVL1_07792"/>
</dbReference>